<name>A0A397T6Q1_9GLOM</name>
<keyword evidence="1" id="KW-0812">Transmembrane</keyword>
<keyword evidence="3" id="KW-1185">Reference proteome</keyword>
<dbReference type="AlphaFoldDB" id="A0A397T6Q1"/>
<accession>A0A397T6Q1</accession>
<evidence type="ECO:0000313" key="2">
    <source>
        <dbReference type="EMBL" id="RIA93873.1"/>
    </source>
</evidence>
<evidence type="ECO:0000256" key="1">
    <source>
        <dbReference type="SAM" id="Phobius"/>
    </source>
</evidence>
<dbReference type="Pfam" id="PF06522">
    <property type="entry name" value="B12D"/>
    <property type="match status" value="1"/>
</dbReference>
<comment type="caution">
    <text evidence="2">The sequence shown here is derived from an EMBL/GenBank/DDBJ whole genome shotgun (WGS) entry which is preliminary data.</text>
</comment>
<feature type="transmembrane region" description="Helical" evidence="1">
    <location>
        <begin position="20"/>
        <end position="38"/>
    </location>
</feature>
<protein>
    <submittedName>
        <fullName evidence="2">NADH-ubiquinone reductase complex 1 MLRQ subunit-domain-containing protein</fullName>
    </submittedName>
</protein>
<keyword evidence="2" id="KW-0830">Ubiquinone</keyword>
<dbReference type="PANTHER" id="PTHR14256">
    <property type="entry name" value="NADH-UBIQUINONE OXIDOREDUCTASE MLRQ SUBUNIT"/>
    <property type="match status" value="1"/>
</dbReference>
<proteinExistence type="predicted"/>
<keyword evidence="1" id="KW-0472">Membrane</keyword>
<reference evidence="2 3" key="1">
    <citation type="submission" date="2018-06" db="EMBL/GenBank/DDBJ databases">
        <title>Comparative genomics reveals the genomic features of Rhizophagus irregularis, R. cerebriforme, R. diaphanum and Gigaspora rosea, and their symbiotic lifestyle signature.</title>
        <authorList>
            <person name="Morin E."/>
            <person name="San Clemente H."/>
            <person name="Chen E.C.H."/>
            <person name="De La Providencia I."/>
            <person name="Hainaut M."/>
            <person name="Kuo A."/>
            <person name="Kohler A."/>
            <person name="Murat C."/>
            <person name="Tang N."/>
            <person name="Roy S."/>
            <person name="Loubradou J."/>
            <person name="Henrissat B."/>
            <person name="Grigoriev I.V."/>
            <person name="Corradi N."/>
            <person name="Roux C."/>
            <person name="Martin F.M."/>
        </authorList>
    </citation>
    <scope>NUCLEOTIDE SEQUENCE [LARGE SCALE GENOMIC DNA]</scope>
    <source>
        <strain evidence="2 3">DAOM 227022</strain>
    </source>
</reference>
<organism evidence="2 3">
    <name type="scientific">Glomus cerebriforme</name>
    <dbReference type="NCBI Taxonomy" id="658196"/>
    <lineage>
        <taxon>Eukaryota</taxon>
        <taxon>Fungi</taxon>
        <taxon>Fungi incertae sedis</taxon>
        <taxon>Mucoromycota</taxon>
        <taxon>Glomeromycotina</taxon>
        <taxon>Glomeromycetes</taxon>
        <taxon>Glomerales</taxon>
        <taxon>Glomeraceae</taxon>
        <taxon>Glomus</taxon>
    </lineage>
</organism>
<keyword evidence="1" id="KW-1133">Transmembrane helix</keyword>
<gene>
    <name evidence="2" type="ORF">C1645_761486</name>
</gene>
<sequence>MSATIARAGFMKNWFRVEILPIYAVTGVAVVGAGWYLTRLARGPEVVWDKKNNPTPWNNIQDGTQVKLMSVNQKFDRKYSRDRF</sequence>
<dbReference type="OrthoDB" id="5511684at2759"/>
<dbReference type="EMBL" id="QKYT01000095">
    <property type="protein sequence ID" value="RIA93873.1"/>
    <property type="molecule type" value="Genomic_DNA"/>
</dbReference>
<evidence type="ECO:0000313" key="3">
    <source>
        <dbReference type="Proteomes" id="UP000265703"/>
    </source>
</evidence>
<dbReference type="STRING" id="658196.A0A397T6Q1"/>
<dbReference type="PANTHER" id="PTHR14256:SF1">
    <property type="entry name" value="GEO09626P1"/>
    <property type="match status" value="1"/>
</dbReference>
<dbReference type="Proteomes" id="UP000265703">
    <property type="component" value="Unassembled WGS sequence"/>
</dbReference>
<dbReference type="InterPro" id="IPR010530">
    <property type="entry name" value="B12D"/>
</dbReference>